<dbReference type="SUPFAM" id="SSF57903">
    <property type="entry name" value="FYVE/PHD zinc finger"/>
    <property type="match status" value="1"/>
</dbReference>
<name>A0A485KBQ7_9STRA</name>
<dbReference type="InterPro" id="IPR017455">
    <property type="entry name" value="Znf_FYVE-rel"/>
</dbReference>
<evidence type="ECO:0000256" key="4">
    <source>
        <dbReference type="PROSITE-ProRule" id="PRU00091"/>
    </source>
</evidence>
<dbReference type="Proteomes" id="UP000332933">
    <property type="component" value="Unassembled WGS sequence"/>
</dbReference>
<dbReference type="Gene3D" id="3.30.530.20">
    <property type="match status" value="1"/>
</dbReference>
<dbReference type="PANTHER" id="PTHR13510">
    <property type="entry name" value="FYVE-FINGER-CONTAINING RAB5 EFFECTOR PROTEIN RABENOSYN-5-RELATED"/>
    <property type="match status" value="1"/>
</dbReference>
<dbReference type="CDD" id="cd00065">
    <property type="entry name" value="FYVE_like_SF"/>
    <property type="match status" value="1"/>
</dbReference>
<sequence>MSPPHLPPNYFRCPTLSAYERETYLSFGEVACRDTVENALSIQNHRAVSVIKNKKTKQHAMIYAGKDVVDPSLPVLCAKTTIRGSLDDVSDFFFLDSPEKLSNYSLSMGQNVLDRQNLYTLARPASLDHPFYYCGIAWFAFETPLAVMANRDFCVIEYHNEIHYVDSHKKRRRGWVRCIQSIDLRQCPPLKASHGLVRGSVTRTGQVFLETDTRGVLDFYSVVVAQSCGTFQSIVTEVAKRQAVYFEEQLALFRLTRQKHFQFLSGQAFEHLKAATTCVHCERKFSWFNKKHHCRQCNEIVCSKCGHEWTIFRHERDETVFVCQPCFVPRDPATNKKMLAALSTCKVELLKKLASPFEVDHLKTVRESPEILEVTLEKTIGPSIVEVQMVTETQRNLTILLEYAQAVSV</sequence>
<dbReference type="EMBL" id="CAADRA010000167">
    <property type="protein sequence ID" value="VFT79030.1"/>
    <property type="molecule type" value="Genomic_DNA"/>
</dbReference>
<dbReference type="Gene3D" id="3.30.40.10">
    <property type="entry name" value="Zinc/RING finger domain, C3HC4 (zinc finger)"/>
    <property type="match status" value="1"/>
</dbReference>
<proteinExistence type="predicted"/>
<evidence type="ECO:0000256" key="2">
    <source>
        <dbReference type="ARBA" id="ARBA00022771"/>
    </source>
</evidence>
<evidence type="ECO:0000256" key="1">
    <source>
        <dbReference type="ARBA" id="ARBA00022723"/>
    </source>
</evidence>
<dbReference type="SMART" id="SM00064">
    <property type="entry name" value="FYVE"/>
    <property type="match status" value="1"/>
</dbReference>
<evidence type="ECO:0000259" key="5">
    <source>
        <dbReference type="PROSITE" id="PS50178"/>
    </source>
</evidence>
<reference evidence="6" key="2">
    <citation type="submission" date="2019-06" db="EMBL/GenBank/DDBJ databases">
        <title>Genomics analysis of Aphanomyces spp. identifies a new class of oomycete effector associated with host adaptation.</title>
        <authorList>
            <person name="Gaulin E."/>
        </authorList>
    </citation>
    <scope>NUCLEOTIDE SEQUENCE</scope>
    <source>
        <strain evidence="6">CBS 578.67</strain>
    </source>
</reference>
<protein>
    <submittedName>
        <fullName evidence="7">Aste57867_1821 protein</fullName>
    </submittedName>
</protein>
<feature type="domain" description="FYVE-type" evidence="5">
    <location>
        <begin position="272"/>
        <end position="331"/>
    </location>
</feature>
<gene>
    <name evidence="7" type="primary">Aste57867_1821</name>
    <name evidence="6" type="ORF">As57867_001819</name>
    <name evidence="7" type="ORF">ASTE57867_1821</name>
</gene>
<evidence type="ECO:0000313" key="7">
    <source>
        <dbReference type="EMBL" id="VFT79030.1"/>
    </source>
</evidence>
<accession>A0A485KBQ7</accession>
<dbReference type="GO" id="GO:0008270">
    <property type="term" value="F:zinc ion binding"/>
    <property type="evidence" value="ECO:0007669"/>
    <property type="project" value="UniProtKB-KW"/>
</dbReference>
<dbReference type="PROSITE" id="PS50178">
    <property type="entry name" value="ZF_FYVE"/>
    <property type="match status" value="1"/>
</dbReference>
<evidence type="ECO:0000313" key="6">
    <source>
        <dbReference type="EMBL" id="KAF0718252.1"/>
    </source>
</evidence>
<dbReference type="OrthoDB" id="62066at2759"/>
<keyword evidence="1" id="KW-0479">Metal-binding</keyword>
<dbReference type="Pfam" id="PF01363">
    <property type="entry name" value="FYVE"/>
    <property type="match status" value="1"/>
</dbReference>
<dbReference type="InterPro" id="IPR011011">
    <property type="entry name" value="Znf_FYVE_PHD"/>
</dbReference>
<evidence type="ECO:0000256" key="3">
    <source>
        <dbReference type="ARBA" id="ARBA00022833"/>
    </source>
</evidence>
<dbReference type="InterPro" id="IPR023393">
    <property type="entry name" value="START-like_dom_sf"/>
</dbReference>
<keyword evidence="8" id="KW-1185">Reference proteome</keyword>
<dbReference type="InterPro" id="IPR013083">
    <property type="entry name" value="Znf_RING/FYVE/PHD"/>
</dbReference>
<keyword evidence="2 4" id="KW-0863">Zinc-finger</keyword>
<evidence type="ECO:0000313" key="8">
    <source>
        <dbReference type="Proteomes" id="UP000332933"/>
    </source>
</evidence>
<reference evidence="7 8" key="1">
    <citation type="submission" date="2019-03" db="EMBL/GenBank/DDBJ databases">
        <authorList>
            <person name="Gaulin E."/>
            <person name="Dumas B."/>
        </authorList>
    </citation>
    <scope>NUCLEOTIDE SEQUENCE [LARGE SCALE GENOMIC DNA]</scope>
    <source>
        <strain evidence="7">CBS 568.67</strain>
    </source>
</reference>
<keyword evidence="3" id="KW-0862">Zinc</keyword>
<organism evidence="7 8">
    <name type="scientific">Aphanomyces stellatus</name>
    <dbReference type="NCBI Taxonomy" id="120398"/>
    <lineage>
        <taxon>Eukaryota</taxon>
        <taxon>Sar</taxon>
        <taxon>Stramenopiles</taxon>
        <taxon>Oomycota</taxon>
        <taxon>Saprolegniomycetes</taxon>
        <taxon>Saprolegniales</taxon>
        <taxon>Verrucalvaceae</taxon>
        <taxon>Aphanomyces</taxon>
    </lineage>
</organism>
<dbReference type="InterPro" id="IPR052727">
    <property type="entry name" value="Rab4/Rab5_effector"/>
</dbReference>
<dbReference type="EMBL" id="VJMH01000167">
    <property type="protein sequence ID" value="KAF0718252.1"/>
    <property type="molecule type" value="Genomic_DNA"/>
</dbReference>
<dbReference type="InterPro" id="IPR000306">
    <property type="entry name" value="Znf_FYVE"/>
</dbReference>
<dbReference type="AlphaFoldDB" id="A0A485KBQ7"/>
<dbReference type="PANTHER" id="PTHR13510:SF44">
    <property type="entry name" value="RABENOSYN-5"/>
    <property type="match status" value="1"/>
</dbReference>